<sequence length="411" mass="44077">MNPLELTLGIMTAVGGFVDISELVFAAKAGSTFGYALIWVFALGTIGIMVFGEMSGRVAAVAKQPVFNLMRHRLGLKLGLVTLCASFISNLITCAAEVGGTALILNYLTGAPYVLMAVTIVVLLIASIWVLPFKWIERVYGLLGLFMIVFLVALVAIHPPWDEIAGGFVPQVPQGLSTKELLMFAYFGVAILSAVMFPYEVYFYSSGGIEEGWGPKDLLTNRLTCVVGFALGSLLAIAILANSAVLFGPANVDPAVPGTAALEAAIPFGKWGLILALLGMFFAVAGAAVETCLANAYCVSQFFGWIWGRHKKPWEAPRFTLTWIAVFLLALAIILTGIDPMQLVEYAVLFSILVLPLTYLPLLLLAGDKTYMRQHVNGRVARSLGWLYFAIITLAAVAAIPLFILTSGGQA</sequence>
<feature type="transmembrane region" description="Helical" evidence="7">
    <location>
        <begin position="74"/>
        <end position="93"/>
    </location>
</feature>
<dbReference type="InterPro" id="IPR001046">
    <property type="entry name" value="NRAMP_fam"/>
</dbReference>
<evidence type="ECO:0000256" key="3">
    <source>
        <dbReference type="ARBA" id="ARBA00022692"/>
    </source>
</evidence>
<keyword evidence="6 7" id="KW-0472">Membrane</keyword>
<evidence type="ECO:0000256" key="2">
    <source>
        <dbReference type="ARBA" id="ARBA00022448"/>
    </source>
</evidence>
<keyword evidence="3 7" id="KW-0812">Transmembrane</keyword>
<organism evidence="8 9">
    <name type="scientific">Sphingomonas telluris</name>
    <dbReference type="NCBI Taxonomy" id="2907998"/>
    <lineage>
        <taxon>Bacteria</taxon>
        <taxon>Pseudomonadati</taxon>
        <taxon>Pseudomonadota</taxon>
        <taxon>Alphaproteobacteria</taxon>
        <taxon>Sphingomonadales</taxon>
        <taxon>Sphingomonadaceae</taxon>
        <taxon>Sphingomonas</taxon>
    </lineage>
</organism>
<feature type="transmembrane region" description="Helical" evidence="7">
    <location>
        <begin position="36"/>
        <end position="54"/>
    </location>
</feature>
<dbReference type="PANTHER" id="PTHR11706">
    <property type="entry name" value="SOLUTE CARRIER PROTEIN FAMILY 11 MEMBER"/>
    <property type="match status" value="1"/>
</dbReference>
<keyword evidence="5 7" id="KW-1133">Transmembrane helix</keyword>
<name>A0ABS9VP42_9SPHN</name>
<dbReference type="Pfam" id="PF01566">
    <property type="entry name" value="Nramp"/>
    <property type="match status" value="1"/>
</dbReference>
<reference evidence="8 9" key="1">
    <citation type="submission" date="2022-03" db="EMBL/GenBank/DDBJ databases">
        <authorList>
            <person name="Jo J.-H."/>
            <person name="Im W.-T."/>
        </authorList>
    </citation>
    <scope>NUCLEOTIDE SEQUENCE [LARGE SCALE GENOMIC DNA]</scope>
    <source>
        <strain evidence="8 9">SM33</strain>
    </source>
</reference>
<comment type="caution">
    <text evidence="8">The sequence shown here is derived from an EMBL/GenBank/DDBJ whole genome shotgun (WGS) entry which is preliminary data.</text>
</comment>
<comment type="subcellular location">
    <subcellularLocation>
        <location evidence="1">Membrane</location>
        <topology evidence="1">Multi-pass membrane protein</topology>
    </subcellularLocation>
</comment>
<evidence type="ECO:0000256" key="7">
    <source>
        <dbReference type="SAM" id="Phobius"/>
    </source>
</evidence>
<dbReference type="PANTHER" id="PTHR11706:SF33">
    <property type="entry name" value="NATURAL RESISTANCE-ASSOCIATED MACROPHAGE PROTEIN 2"/>
    <property type="match status" value="1"/>
</dbReference>
<keyword evidence="9" id="KW-1185">Reference proteome</keyword>
<proteinExistence type="predicted"/>
<feature type="transmembrane region" description="Helical" evidence="7">
    <location>
        <begin position="113"/>
        <end position="132"/>
    </location>
</feature>
<feature type="transmembrane region" description="Helical" evidence="7">
    <location>
        <begin position="386"/>
        <end position="405"/>
    </location>
</feature>
<gene>
    <name evidence="8" type="ORF">LZ016_11550</name>
</gene>
<dbReference type="Gene3D" id="1.20.1740.10">
    <property type="entry name" value="Amino acid/polyamine transporter I"/>
    <property type="match status" value="1"/>
</dbReference>
<accession>A0ABS9VP42</accession>
<feature type="transmembrane region" description="Helical" evidence="7">
    <location>
        <begin position="223"/>
        <end position="247"/>
    </location>
</feature>
<feature type="transmembrane region" description="Helical" evidence="7">
    <location>
        <begin position="271"/>
        <end position="298"/>
    </location>
</feature>
<evidence type="ECO:0000256" key="4">
    <source>
        <dbReference type="ARBA" id="ARBA00022847"/>
    </source>
</evidence>
<protein>
    <submittedName>
        <fullName evidence="8">Divalent metal cation transporter</fullName>
    </submittedName>
</protein>
<evidence type="ECO:0000256" key="1">
    <source>
        <dbReference type="ARBA" id="ARBA00004141"/>
    </source>
</evidence>
<evidence type="ECO:0000313" key="9">
    <source>
        <dbReference type="Proteomes" id="UP001203058"/>
    </source>
</evidence>
<dbReference type="RefSeq" id="WP_241447628.1">
    <property type="nucleotide sequence ID" value="NZ_JAKZHW010000002.1"/>
</dbReference>
<feature type="transmembrane region" description="Helical" evidence="7">
    <location>
        <begin position="319"/>
        <end position="338"/>
    </location>
</feature>
<keyword evidence="2" id="KW-0813">Transport</keyword>
<evidence type="ECO:0000256" key="5">
    <source>
        <dbReference type="ARBA" id="ARBA00022989"/>
    </source>
</evidence>
<feature type="transmembrane region" description="Helical" evidence="7">
    <location>
        <begin position="181"/>
        <end position="202"/>
    </location>
</feature>
<dbReference type="Proteomes" id="UP001203058">
    <property type="component" value="Unassembled WGS sequence"/>
</dbReference>
<evidence type="ECO:0000256" key="6">
    <source>
        <dbReference type="ARBA" id="ARBA00023136"/>
    </source>
</evidence>
<evidence type="ECO:0000313" key="8">
    <source>
        <dbReference type="EMBL" id="MCH8616732.1"/>
    </source>
</evidence>
<feature type="transmembrane region" description="Helical" evidence="7">
    <location>
        <begin position="139"/>
        <end position="161"/>
    </location>
</feature>
<keyword evidence="4" id="KW-0769">Symport</keyword>
<dbReference type="EMBL" id="JAKZHW010000002">
    <property type="protein sequence ID" value="MCH8616732.1"/>
    <property type="molecule type" value="Genomic_DNA"/>
</dbReference>
<feature type="transmembrane region" description="Helical" evidence="7">
    <location>
        <begin position="344"/>
        <end position="365"/>
    </location>
</feature>